<dbReference type="OrthoDB" id="1925898at2759"/>
<evidence type="ECO:0000256" key="1">
    <source>
        <dbReference type="SAM" id="MobiDB-lite"/>
    </source>
</evidence>
<dbReference type="AlphaFoldDB" id="A0A6P5YLJ4"/>
<dbReference type="GO" id="GO:0009507">
    <property type="term" value="C:chloroplast"/>
    <property type="evidence" value="ECO:0007669"/>
    <property type="project" value="TreeGrafter"/>
</dbReference>
<dbReference type="PANTHER" id="PTHR36347:SF1">
    <property type="entry name" value="EXPRESSED PROTEIN"/>
    <property type="match status" value="1"/>
</dbReference>
<gene>
    <name evidence="3" type="primary">LOC111292864</name>
</gene>
<dbReference type="PANTHER" id="PTHR36347">
    <property type="entry name" value="EXPRESSED PROTEIN"/>
    <property type="match status" value="1"/>
</dbReference>
<accession>A0A6P5YLJ4</accession>
<evidence type="ECO:0000313" key="2">
    <source>
        <dbReference type="Proteomes" id="UP000515121"/>
    </source>
</evidence>
<dbReference type="GeneID" id="111292864"/>
<feature type="compositionally biased region" description="Low complexity" evidence="1">
    <location>
        <begin position="52"/>
        <end position="64"/>
    </location>
</feature>
<proteinExistence type="predicted"/>
<reference evidence="3" key="1">
    <citation type="submission" date="2025-08" db="UniProtKB">
        <authorList>
            <consortium name="RefSeq"/>
        </authorList>
    </citation>
    <scope>IDENTIFICATION</scope>
    <source>
        <tissue evidence="3">Fruit stalk</tissue>
    </source>
</reference>
<dbReference type="Proteomes" id="UP000515121">
    <property type="component" value="Unplaced"/>
</dbReference>
<evidence type="ECO:0000313" key="3">
    <source>
        <dbReference type="RefSeq" id="XP_022741207.1"/>
    </source>
</evidence>
<feature type="region of interest" description="Disordered" evidence="1">
    <location>
        <begin position="52"/>
        <end position="72"/>
    </location>
</feature>
<sequence length="212" mass="23658">MDTSILQSLASKSPPSTNPVCPKASSSTTYIQVCLHRRPRLVKVCCMNSSTDNSSSSSSASGSKAPPPIAPPNIIEVRFKRGSRRRRQLQEDGFGKGQQPMKAKAAADTAPKKWEEISITEKAIAFYVGEKGWLFWLNKFAYASIFIVIRAWIFFRFDAPALNLYELDSPHFISNLHVQGFLIDTTMQCLNMVFTVCKEFVASSLVNNNEKI</sequence>
<dbReference type="KEGG" id="dzi:111292864"/>
<name>A0A6P5YLJ4_DURZI</name>
<dbReference type="RefSeq" id="XP_022741207.1">
    <property type="nucleotide sequence ID" value="XM_022885472.1"/>
</dbReference>
<protein>
    <submittedName>
        <fullName evidence="3">Uncharacterized protein LOC111292864</fullName>
    </submittedName>
</protein>
<keyword evidence="2" id="KW-1185">Reference proteome</keyword>
<organism evidence="2 3">
    <name type="scientific">Durio zibethinus</name>
    <name type="common">Durian</name>
    <dbReference type="NCBI Taxonomy" id="66656"/>
    <lineage>
        <taxon>Eukaryota</taxon>
        <taxon>Viridiplantae</taxon>
        <taxon>Streptophyta</taxon>
        <taxon>Embryophyta</taxon>
        <taxon>Tracheophyta</taxon>
        <taxon>Spermatophyta</taxon>
        <taxon>Magnoliopsida</taxon>
        <taxon>eudicotyledons</taxon>
        <taxon>Gunneridae</taxon>
        <taxon>Pentapetalae</taxon>
        <taxon>rosids</taxon>
        <taxon>malvids</taxon>
        <taxon>Malvales</taxon>
        <taxon>Malvaceae</taxon>
        <taxon>Helicteroideae</taxon>
        <taxon>Durio</taxon>
    </lineage>
</organism>
<feature type="region of interest" description="Disordered" evidence="1">
    <location>
        <begin position="1"/>
        <end position="24"/>
    </location>
</feature>